<proteinExistence type="predicted"/>
<keyword evidence="1" id="KW-1133">Transmembrane helix</keyword>
<reference evidence="2 3" key="1">
    <citation type="submission" date="2023-09" db="EMBL/GenBank/DDBJ databases">
        <title>Multi-omics analysis of a traditional fermented food reveals byproduct-associated fungal strains for waste-to-food upcycling.</title>
        <authorList>
            <consortium name="Lawrence Berkeley National Laboratory"/>
            <person name="Rekdal V.M."/>
            <person name="Villalobos-Escobedo J.M."/>
            <person name="Rodriguez-Valeron N."/>
            <person name="Garcia M.O."/>
            <person name="Vasquez D.P."/>
            <person name="Damayanti I."/>
            <person name="Sorensen P.M."/>
            <person name="Baidoo E.E."/>
            <person name="De Carvalho A.C."/>
            <person name="Riley R."/>
            <person name="Lipzen A."/>
            <person name="He G."/>
            <person name="Yan M."/>
            <person name="Haridas S."/>
            <person name="Daum C."/>
            <person name="Yoshinaga Y."/>
            <person name="Ng V."/>
            <person name="Grigoriev I.V."/>
            <person name="Munk R."/>
            <person name="Nuraida L."/>
            <person name="Wijaya C.H."/>
            <person name="Morales P.-C."/>
            <person name="Keasling J.D."/>
        </authorList>
    </citation>
    <scope>NUCLEOTIDE SEQUENCE [LARGE SCALE GENOMIC DNA]</scope>
    <source>
        <strain evidence="2 3">FGSC 2613</strain>
    </source>
</reference>
<organism evidence="2 3">
    <name type="scientific">Neurospora intermedia</name>
    <dbReference type="NCBI Taxonomy" id="5142"/>
    <lineage>
        <taxon>Eukaryota</taxon>
        <taxon>Fungi</taxon>
        <taxon>Dikarya</taxon>
        <taxon>Ascomycota</taxon>
        <taxon>Pezizomycotina</taxon>
        <taxon>Sordariomycetes</taxon>
        <taxon>Sordariomycetidae</taxon>
        <taxon>Sordariales</taxon>
        <taxon>Sordariaceae</taxon>
        <taxon>Neurospora</taxon>
    </lineage>
</organism>
<keyword evidence="1" id="KW-0472">Membrane</keyword>
<feature type="transmembrane region" description="Helical" evidence="1">
    <location>
        <begin position="20"/>
        <end position="39"/>
    </location>
</feature>
<evidence type="ECO:0000313" key="2">
    <source>
        <dbReference type="EMBL" id="KAL0471478.1"/>
    </source>
</evidence>
<evidence type="ECO:0000313" key="3">
    <source>
        <dbReference type="Proteomes" id="UP001451303"/>
    </source>
</evidence>
<gene>
    <name evidence="2" type="ORF">QR685DRAFT_519308</name>
</gene>
<dbReference type="EMBL" id="JAVLET010000003">
    <property type="protein sequence ID" value="KAL0471478.1"/>
    <property type="molecule type" value="Genomic_DNA"/>
</dbReference>
<dbReference type="Proteomes" id="UP001451303">
    <property type="component" value="Unassembled WGS sequence"/>
</dbReference>
<name>A0ABR3DGT2_NEUIN</name>
<sequence length="70" mass="7897">MGLGCGLRDGYERDMMHEWMGSASGGVWVGTIPCHYFVVLKQVGFLSVIILKYVLLYCRFSLIPRLVLSL</sequence>
<comment type="caution">
    <text evidence="2">The sequence shown here is derived from an EMBL/GenBank/DDBJ whole genome shotgun (WGS) entry which is preliminary data.</text>
</comment>
<evidence type="ECO:0000256" key="1">
    <source>
        <dbReference type="SAM" id="Phobius"/>
    </source>
</evidence>
<keyword evidence="3" id="KW-1185">Reference proteome</keyword>
<feature type="transmembrane region" description="Helical" evidence="1">
    <location>
        <begin position="45"/>
        <end position="68"/>
    </location>
</feature>
<accession>A0ABR3DGT2</accession>
<protein>
    <submittedName>
        <fullName evidence="2">Uncharacterized protein</fullName>
    </submittedName>
</protein>
<keyword evidence="1" id="KW-0812">Transmembrane</keyword>